<feature type="compositionally biased region" description="Basic residues" evidence="1">
    <location>
        <begin position="162"/>
        <end position="182"/>
    </location>
</feature>
<evidence type="ECO:0000313" key="3">
    <source>
        <dbReference type="Proteomes" id="UP000813385"/>
    </source>
</evidence>
<accession>A0A8K0X617</accession>
<evidence type="ECO:0000313" key="2">
    <source>
        <dbReference type="EMBL" id="KAH7367845.1"/>
    </source>
</evidence>
<evidence type="ECO:0000256" key="1">
    <source>
        <dbReference type="SAM" id="MobiDB-lite"/>
    </source>
</evidence>
<protein>
    <submittedName>
        <fullName evidence="2">Uncharacterized protein</fullName>
    </submittedName>
</protein>
<proteinExistence type="predicted"/>
<comment type="caution">
    <text evidence="2">The sequence shown here is derived from an EMBL/GenBank/DDBJ whole genome shotgun (WGS) entry which is preliminary data.</text>
</comment>
<dbReference type="Proteomes" id="UP000813385">
    <property type="component" value="Unassembled WGS sequence"/>
</dbReference>
<dbReference type="EMBL" id="JAGPXD010000002">
    <property type="protein sequence ID" value="KAH7367845.1"/>
    <property type="molecule type" value="Genomic_DNA"/>
</dbReference>
<sequence length="182" mass="20053">MADALTVANSSVVLASSRTARGGTTQVDPGHSGDTPCCPATTCPTRHIVHRVLACEFPCTTRSSDLKIVGVHLKSRLVELRHSSTCDYLGLNHVLPGTCPHNGGDISTTCTRSSWEAYVDTRSTTASEPIHVGTRRHSSAVVVQKKLEWHHYDWENECSSRRPSKNTRHREPRSAARRTSKR</sequence>
<reference evidence="2" key="1">
    <citation type="journal article" date="2021" name="Nat. Commun.">
        <title>Genetic determinants of endophytism in the Arabidopsis root mycobiome.</title>
        <authorList>
            <person name="Mesny F."/>
            <person name="Miyauchi S."/>
            <person name="Thiergart T."/>
            <person name="Pickel B."/>
            <person name="Atanasova L."/>
            <person name="Karlsson M."/>
            <person name="Huettel B."/>
            <person name="Barry K.W."/>
            <person name="Haridas S."/>
            <person name="Chen C."/>
            <person name="Bauer D."/>
            <person name="Andreopoulos W."/>
            <person name="Pangilinan J."/>
            <person name="LaButti K."/>
            <person name="Riley R."/>
            <person name="Lipzen A."/>
            <person name="Clum A."/>
            <person name="Drula E."/>
            <person name="Henrissat B."/>
            <person name="Kohler A."/>
            <person name="Grigoriev I.V."/>
            <person name="Martin F.M."/>
            <person name="Hacquard S."/>
        </authorList>
    </citation>
    <scope>NUCLEOTIDE SEQUENCE</scope>
    <source>
        <strain evidence="2">MPI-CAGE-AT-0016</strain>
    </source>
</reference>
<dbReference type="AlphaFoldDB" id="A0A8K0X617"/>
<feature type="region of interest" description="Disordered" evidence="1">
    <location>
        <begin position="157"/>
        <end position="182"/>
    </location>
</feature>
<keyword evidence="3" id="KW-1185">Reference proteome</keyword>
<organism evidence="2 3">
    <name type="scientific">Plectosphaerella cucumerina</name>
    <dbReference type="NCBI Taxonomy" id="40658"/>
    <lineage>
        <taxon>Eukaryota</taxon>
        <taxon>Fungi</taxon>
        <taxon>Dikarya</taxon>
        <taxon>Ascomycota</taxon>
        <taxon>Pezizomycotina</taxon>
        <taxon>Sordariomycetes</taxon>
        <taxon>Hypocreomycetidae</taxon>
        <taxon>Glomerellales</taxon>
        <taxon>Plectosphaerellaceae</taxon>
        <taxon>Plectosphaerella</taxon>
    </lineage>
</organism>
<name>A0A8K0X617_9PEZI</name>
<gene>
    <name evidence="2" type="ORF">B0T11DRAFT_58270</name>
</gene>